<keyword evidence="6 8" id="KW-0472">Membrane</keyword>
<dbReference type="Pfam" id="PF07715">
    <property type="entry name" value="Plug"/>
    <property type="match status" value="1"/>
</dbReference>
<comment type="subcellular location">
    <subcellularLocation>
        <location evidence="1 8">Cell outer membrane</location>
        <topology evidence="1 8">Multi-pass membrane protein</topology>
    </subcellularLocation>
</comment>
<dbReference type="InterPro" id="IPR037066">
    <property type="entry name" value="Plug_dom_sf"/>
</dbReference>
<keyword evidence="3 8" id="KW-0813">Transport</keyword>
<evidence type="ECO:0000313" key="10">
    <source>
        <dbReference type="EMBL" id="QPM91848.1"/>
    </source>
</evidence>
<dbReference type="SUPFAM" id="SSF56935">
    <property type="entry name" value="Porins"/>
    <property type="match status" value="1"/>
</dbReference>
<proteinExistence type="inferred from homology"/>
<dbReference type="EMBL" id="CP060436">
    <property type="protein sequence ID" value="QPM91848.1"/>
    <property type="molecule type" value="Genomic_DNA"/>
</dbReference>
<evidence type="ECO:0000259" key="9">
    <source>
        <dbReference type="Pfam" id="PF07715"/>
    </source>
</evidence>
<keyword evidence="4 8" id="KW-1134">Transmembrane beta strand</keyword>
<protein>
    <submittedName>
        <fullName evidence="10">TonB-dependent heme receptor A</fullName>
    </submittedName>
</protein>
<comment type="similarity">
    <text evidence="2 8">Belongs to the TonB-dependent receptor family.</text>
</comment>
<keyword evidence="7 8" id="KW-0998">Cell outer membrane</keyword>
<dbReference type="CDD" id="cd01347">
    <property type="entry name" value="ligand_gated_channel"/>
    <property type="match status" value="1"/>
</dbReference>
<feature type="domain" description="TonB-dependent receptor plug" evidence="9">
    <location>
        <begin position="47"/>
        <end position="160"/>
    </location>
</feature>
<dbReference type="GO" id="GO:0015344">
    <property type="term" value="F:siderophore uptake transmembrane transporter activity"/>
    <property type="evidence" value="ECO:0007669"/>
    <property type="project" value="TreeGrafter"/>
</dbReference>
<sequence>MASSARMRRLLLSSVALTVPCTALAQSASEVIILAPISVESDREVQTQTATPVTVIDSEEIEARQASTTAELLDSAPGVTLVNGSTPGGSAINIRGFGAWSGTYGNDQMVQIQIDGASSGAEELYRIGTQLYTDPALYKRAEVIRGSVGTFEYGSGAIGGMVRLETKDASDFTGGEPGFKLRQYLGYNSNGDGLVSSTTLAYQPDDVLELLFNYTYREQGEYVDGNGDTESDTDFETPSYLMKGTVHFGEDREHALTLSYNDTQSSEQDVPYDQFGQVDFGNVDRDIHSRTTILQYTYDSMDSDLINVDVTLSRADQEIEQSPTDPTSTNSLLDADHDYVTTKLTAKNTMEFASGEVDHRLRVGVEYMNRDRLDASSAPGGDDTRYAIFLVDDMEFGGFTFSPALRYEDQNIDGTDYGYDTYHNQALMGGASLRYQWDSGFAVFASYAYTEGLPILDDLSNPAYMTQSQTSTTYEIGASYASGSVIAPGDALAVKVNGYQTHVSDITSYSNVTDVEVQGIEVEAAYSTAAGYYTDLNASIANGYNRTVGATSDYWSQQPADQVRLGIGRRLGNGVNMKWEGVYNAEMTRSTDPTPSSFIHNISVSYAAQQGMLDGIEMRLAVENLMDEYYQPHLATRAAPGRTFKVSLAKTF</sequence>
<dbReference type="InterPro" id="IPR012910">
    <property type="entry name" value="Plug_dom"/>
</dbReference>
<organism evidence="10 11">
    <name type="scientific">Pseudooceanicola algae</name>
    <dbReference type="NCBI Taxonomy" id="1537215"/>
    <lineage>
        <taxon>Bacteria</taxon>
        <taxon>Pseudomonadati</taxon>
        <taxon>Pseudomonadota</taxon>
        <taxon>Alphaproteobacteria</taxon>
        <taxon>Rhodobacterales</taxon>
        <taxon>Paracoccaceae</taxon>
        <taxon>Pseudooceanicola</taxon>
    </lineage>
</organism>
<dbReference type="GO" id="GO:0044718">
    <property type="term" value="P:siderophore transmembrane transport"/>
    <property type="evidence" value="ECO:0007669"/>
    <property type="project" value="TreeGrafter"/>
</dbReference>
<dbReference type="OrthoDB" id="9796221at2"/>
<dbReference type="PANTHER" id="PTHR30069:SF41">
    <property type="entry name" value="HEME_HEMOPEXIN UTILIZATION PROTEIN C"/>
    <property type="match status" value="1"/>
</dbReference>
<keyword evidence="11" id="KW-1185">Reference proteome</keyword>
<evidence type="ECO:0000256" key="5">
    <source>
        <dbReference type="ARBA" id="ARBA00022692"/>
    </source>
</evidence>
<keyword evidence="5 8" id="KW-0812">Transmembrane</keyword>
<reference evidence="10 11" key="1">
    <citation type="submission" date="2020-08" db="EMBL/GenBank/DDBJ databases">
        <title>Genome sequence of Rhodobacteraceae bacterium Lw-13e.</title>
        <authorList>
            <person name="Poehlein A."/>
            <person name="Wolter L."/>
            <person name="Daniel R."/>
            <person name="Brinkhoff T."/>
        </authorList>
    </citation>
    <scope>NUCLEOTIDE SEQUENCE [LARGE SCALE GENOMIC DNA]</scope>
    <source>
        <strain evidence="10 11">Lw-13e</strain>
    </source>
</reference>
<dbReference type="Gene3D" id="2.170.130.10">
    <property type="entry name" value="TonB-dependent receptor, plug domain"/>
    <property type="match status" value="1"/>
</dbReference>
<keyword evidence="10" id="KW-0675">Receptor</keyword>
<evidence type="ECO:0000313" key="11">
    <source>
        <dbReference type="Proteomes" id="UP000283786"/>
    </source>
</evidence>
<evidence type="ECO:0000256" key="2">
    <source>
        <dbReference type="ARBA" id="ARBA00009810"/>
    </source>
</evidence>
<dbReference type="AlphaFoldDB" id="A0A418SJD6"/>
<dbReference type="Proteomes" id="UP000283786">
    <property type="component" value="Chromosome"/>
</dbReference>
<dbReference type="PROSITE" id="PS52016">
    <property type="entry name" value="TONB_DEPENDENT_REC_3"/>
    <property type="match status" value="1"/>
</dbReference>
<evidence type="ECO:0000256" key="4">
    <source>
        <dbReference type="ARBA" id="ARBA00022452"/>
    </source>
</evidence>
<dbReference type="KEGG" id="palw:PSAL_031100"/>
<dbReference type="PANTHER" id="PTHR30069">
    <property type="entry name" value="TONB-DEPENDENT OUTER MEMBRANE RECEPTOR"/>
    <property type="match status" value="1"/>
</dbReference>
<dbReference type="Gene3D" id="2.40.170.20">
    <property type="entry name" value="TonB-dependent receptor, beta-barrel domain"/>
    <property type="match status" value="1"/>
</dbReference>
<name>A0A418SJD6_9RHOB</name>
<dbReference type="InterPro" id="IPR039426">
    <property type="entry name" value="TonB-dep_rcpt-like"/>
</dbReference>
<dbReference type="GO" id="GO:0009279">
    <property type="term" value="C:cell outer membrane"/>
    <property type="evidence" value="ECO:0007669"/>
    <property type="project" value="UniProtKB-SubCell"/>
</dbReference>
<evidence type="ECO:0000256" key="6">
    <source>
        <dbReference type="ARBA" id="ARBA00023136"/>
    </source>
</evidence>
<evidence type="ECO:0000256" key="8">
    <source>
        <dbReference type="PROSITE-ProRule" id="PRU01360"/>
    </source>
</evidence>
<evidence type="ECO:0000256" key="7">
    <source>
        <dbReference type="ARBA" id="ARBA00023237"/>
    </source>
</evidence>
<gene>
    <name evidence="10" type="primary">tdhA</name>
    <name evidence="10" type="ORF">PSAL_031100</name>
</gene>
<evidence type="ECO:0000256" key="1">
    <source>
        <dbReference type="ARBA" id="ARBA00004571"/>
    </source>
</evidence>
<accession>A0A418SJD6</accession>
<evidence type="ECO:0000256" key="3">
    <source>
        <dbReference type="ARBA" id="ARBA00022448"/>
    </source>
</evidence>
<dbReference type="InterPro" id="IPR036942">
    <property type="entry name" value="Beta-barrel_TonB_sf"/>
</dbReference>